<reference evidence="1" key="1">
    <citation type="journal article" date="2021" name="Microbiology">
        <title>Metagenomic Analysis of the Microbial Community in the Underground Coal Fire Area (Kemerovo Region, Russia) Revealed Predominance of Thermophilic Members of the Phyla Deinococcus-thermus, Aquificae, and Firmicutes.</title>
        <authorList>
            <person name="Kadnikov V."/>
            <person name="Mardanov A.V."/>
            <person name="Beletsky A.V."/>
            <person name="Karnachuk O.V."/>
            <person name="Ravin N.V."/>
        </authorList>
    </citation>
    <scope>NUCLEOTIDE SEQUENCE</scope>
    <source>
        <strain evidence="1">RBS10-49</strain>
    </source>
</reference>
<dbReference type="Gene3D" id="3.30.420.40">
    <property type="match status" value="1"/>
</dbReference>
<protein>
    <submittedName>
        <fullName evidence="1">Pilus assembly protein PilM</fullName>
    </submittedName>
</protein>
<sequence length="338" mass="37608">MTGWGRFPALGMQIGEAAVRIVRLKRGTGPEGPLPPAWAEVPLPPGAVGEERIVRPRDLYEALRDWRTSAGIIGGRVVIGLPPGHVISRMVAVPRLSRRELQAYLETEQAMGRLIPLSDPLFWLDPYDPDDGRQGEDGRRRMVVTAVEQRTVQAVHDVLTALGFFVRRIAPPGPGVGALLCRMGSTLDDAAALWRQPDAGEGEALDVFLFSRGVPVFYRRMLIGGGADADAALLPLVERLERFYRTTLLDPATRVEGFREIWYFDRTPVGETWVSALSAAFPEAKVVPLAEQLPELPPGAWWAWAIGAATERCRNRRTSERQRPTWRIRVKRKRGGDR</sequence>
<dbReference type="EMBL" id="JAHHQF010000002">
    <property type="protein sequence ID" value="MBT9281065.1"/>
    <property type="molecule type" value="Genomic_DNA"/>
</dbReference>
<dbReference type="SUPFAM" id="SSF53067">
    <property type="entry name" value="Actin-like ATPase domain"/>
    <property type="match status" value="1"/>
</dbReference>
<dbReference type="AlphaFoldDB" id="A0A947G8W3"/>
<dbReference type="InterPro" id="IPR043129">
    <property type="entry name" value="ATPase_NBD"/>
</dbReference>
<accession>A0A947G8W3</accession>
<evidence type="ECO:0000313" key="1">
    <source>
        <dbReference type="EMBL" id="MBT9281065.1"/>
    </source>
</evidence>
<comment type="caution">
    <text evidence="1">The sequence shown here is derived from an EMBL/GenBank/DDBJ whole genome shotgun (WGS) entry which is preliminary data.</text>
</comment>
<gene>
    <name evidence="1" type="primary">pilM</name>
    <name evidence="1" type="ORF">KM312_00070</name>
</gene>
<name>A0A947G8W3_HYDSH</name>
<evidence type="ECO:0000313" key="2">
    <source>
        <dbReference type="Proteomes" id="UP000748108"/>
    </source>
</evidence>
<dbReference type="Proteomes" id="UP000748108">
    <property type="component" value="Unassembled WGS sequence"/>
</dbReference>
<organism evidence="1 2">
    <name type="scientific">Hydrogenibacillus schlegelii</name>
    <name type="common">Bacillus schlegelii</name>
    <dbReference type="NCBI Taxonomy" id="1484"/>
    <lineage>
        <taxon>Bacteria</taxon>
        <taxon>Bacillati</taxon>
        <taxon>Bacillota</taxon>
        <taxon>Bacilli</taxon>
        <taxon>Bacillales</taxon>
        <taxon>Bacillales Family X. Incertae Sedis</taxon>
        <taxon>Hydrogenibacillus</taxon>
    </lineage>
</organism>
<proteinExistence type="predicted"/>